<keyword evidence="6" id="KW-0675">Receptor</keyword>
<dbReference type="CDD" id="cd06174">
    <property type="entry name" value="MFS"/>
    <property type="match status" value="1"/>
</dbReference>
<dbReference type="InterPro" id="IPR053958">
    <property type="entry name" value="HMGCR/SNAP/NPC1-like_SSD"/>
</dbReference>
<feature type="transmembrane region" description="Helical" evidence="9">
    <location>
        <begin position="1057"/>
        <end position="1078"/>
    </location>
</feature>
<feature type="transmembrane region" description="Helical" evidence="9">
    <location>
        <begin position="463"/>
        <end position="490"/>
    </location>
</feature>
<keyword evidence="5 9" id="KW-0472">Membrane</keyword>
<dbReference type="GO" id="GO:0005886">
    <property type="term" value="C:plasma membrane"/>
    <property type="evidence" value="ECO:0007669"/>
    <property type="project" value="TreeGrafter"/>
</dbReference>
<dbReference type="GO" id="GO:0008158">
    <property type="term" value="F:hedgehog receptor activity"/>
    <property type="evidence" value="ECO:0007669"/>
    <property type="project" value="InterPro"/>
</dbReference>
<feature type="transmembrane region" description="Helical" evidence="9">
    <location>
        <begin position="435"/>
        <end position="451"/>
    </location>
</feature>
<gene>
    <name evidence="11" type="ORF">JTE90_021988</name>
</gene>
<evidence type="ECO:0000259" key="10">
    <source>
        <dbReference type="PROSITE" id="PS50156"/>
    </source>
</evidence>
<dbReference type="SUPFAM" id="SSF82866">
    <property type="entry name" value="Multidrug efflux transporter AcrB transmembrane domain"/>
    <property type="match status" value="2"/>
</dbReference>
<feature type="transmembrane region" description="Helical" evidence="9">
    <location>
        <begin position="566"/>
        <end position="594"/>
    </location>
</feature>
<keyword evidence="3 9" id="KW-0812">Transmembrane</keyword>
<protein>
    <recommendedName>
        <fullName evidence="10">SSD domain-containing protein</fullName>
    </recommendedName>
</protein>
<organism evidence="11 12">
    <name type="scientific">Oedothorax gibbosus</name>
    <dbReference type="NCBI Taxonomy" id="931172"/>
    <lineage>
        <taxon>Eukaryota</taxon>
        <taxon>Metazoa</taxon>
        <taxon>Ecdysozoa</taxon>
        <taxon>Arthropoda</taxon>
        <taxon>Chelicerata</taxon>
        <taxon>Arachnida</taxon>
        <taxon>Araneae</taxon>
        <taxon>Araneomorphae</taxon>
        <taxon>Entelegynae</taxon>
        <taxon>Araneoidea</taxon>
        <taxon>Linyphiidae</taxon>
        <taxon>Erigoninae</taxon>
        <taxon>Oedothorax</taxon>
    </lineage>
</organism>
<evidence type="ECO:0000256" key="8">
    <source>
        <dbReference type="SAM" id="MobiDB-lite"/>
    </source>
</evidence>
<comment type="similarity">
    <text evidence="2">Belongs to the patched family.</text>
</comment>
<dbReference type="PROSITE" id="PS50156">
    <property type="entry name" value="SSD"/>
    <property type="match status" value="1"/>
</dbReference>
<evidence type="ECO:0000256" key="1">
    <source>
        <dbReference type="ARBA" id="ARBA00004141"/>
    </source>
</evidence>
<feature type="compositionally biased region" description="Low complexity" evidence="8">
    <location>
        <begin position="1269"/>
        <end position="1287"/>
    </location>
</feature>
<evidence type="ECO:0000313" key="11">
    <source>
        <dbReference type="EMBL" id="KAG8179320.1"/>
    </source>
</evidence>
<feature type="transmembrane region" description="Helical" evidence="9">
    <location>
        <begin position="1125"/>
        <end position="1147"/>
    </location>
</feature>
<dbReference type="InterPro" id="IPR004766">
    <property type="entry name" value="TM_rcpt_patched"/>
</dbReference>
<feature type="compositionally biased region" description="Low complexity" evidence="8">
    <location>
        <begin position="1231"/>
        <end position="1254"/>
    </location>
</feature>
<dbReference type="NCBIfam" id="TIGR00918">
    <property type="entry name" value="2A060602"/>
    <property type="match status" value="1"/>
</dbReference>
<dbReference type="GO" id="GO:0097108">
    <property type="term" value="F:hedgehog family protein binding"/>
    <property type="evidence" value="ECO:0007669"/>
    <property type="project" value="TreeGrafter"/>
</dbReference>
<dbReference type="Gene3D" id="1.20.1640.10">
    <property type="entry name" value="Multidrug efflux transporter AcrB transmembrane domain"/>
    <property type="match status" value="2"/>
</dbReference>
<dbReference type="Proteomes" id="UP000827092">
    <property type="component" value="Unassembled WGS sequence"/>
</dbReference>
<feature type="transmembrane region" description="Helical" evidence="9">
    <location>
        <begin position="496"/>
        <end position="514"/>
    </location>
</feature>
<feature type="region of interest" description="Disordered" evidence="8">
    <location>
        <begin position="1231"/>
        <end position="1287"/>
    </location>
</feature>
<dbReference type="InterPro" id="IPR000731">
    <property type="entry name" value="SSD"/>
</dbReference>
<sequence>MNSMPESNHSIPGTRVSLRCNDALRPDSDLLTRTSWADASLALAHIKKGSARSLNERSLLIRAFFQKRLFKLGCCIQRNPFNTLFVGVFVLSVLCVGLKSPTMETNVEKLWVEVGGELETELRYIKKTLGEGVGSTNQILIHTPQEDGSNVLHREYLLDHLQVLKAATQVSVEVFDIPWSLKDMCYSPSFPLFEKHYLDMTLENIFPCAIITPLDCFWEGSKLLGPEYPVKIPGLNMLVQWTNLNPQFLMNMVKNVPAFANSGAAYPMQTIEAFMKRAGITTAYQEKPCLQPSDIDCPESAPNKKSQTPIDIGSTLTGGCYGFATKYMHWPEDVLVGGVTKNKTGHIVRAEALQTIIRMMAEKELFEFWRDHIKVHNLDWSVDKAKKVLEAWQRKFTEIVMEQSEEPHLNKQNKIHVFSKTSLDDIMQDFSKPNIYHLGCGCLAMLVYVCMSKVCNPVNSHVILEIVGIGLVALSIAGGLGFGAILGIVFNAAITQVLPFLALPIGMYNMFFIIHEYTLIMNSDTTRKEDLIGKIVMRTGGSIALTTFICCAVLLAGIILNLNPALWMFVCQFDLVVAFNAITILFIFPAGLVLTRRFLCYIDRSQLLKKYCLSSGSRMSIDDGPDKQQYKPLKHSVSNTSVVIPIRQAVTHALPPDGRNFVTVLAPSDKQKEDSWPQTAIPASVYDDASKATAGPKKPKSWKVRCQDWSAPNWFLINHLIPTLQKPHVKFATVMLCLCLFFLGIWGICHVKDGLDLTDIVPRNTHEYKFLNQQAKYFGFFGMFAVTQGNFEYPTNQRVLYKYHEAFMRIGNIIKNDDGGLPDFWLSMFRDWLLDLQTIFDDHWNSGCITQEGWCQNATEDAIMAYKLLVQTGRMDNPVDKSLVKTVRLVDKNGIINTKAFYNYLSAWVSNDPLAYSASLANFVPEPRRWIHDPHDVELKMPKSQPLAYAQIPFYLNGMGTTEEITETLRNVRKLCETFQEKGLPNFPTGLLFTYWQQYLSLRFYLTVALVSSFVIIFLLIGVVLNFWAASVVVFILAVTIVELLGFIGIAGIKLSAVSAVILIASIGMGVVFAVPLMMGFITSIGSRERRMVMTLEQMFYPVFRGTMFTLIGVIPLYFSEFDFIFRYFFIVLVAFICLCVVNWFLLFPVFLSIFGPPGEVIPYDDPERIPSPSPEPSPLRQRVKHARPFNRRIYPRVPSEISLSTITEESQSCHSHEIVVQPEVTVETTTVTNTTNGVTTVNTSTSSPESTDSQSEDSSKCNTPCGENSSTSTTNTSTINNGQPMGTTAVTTRITATAKVLVEVHAPFSSSYDISRYRRRRDSSSSRSSSARSSPT</sequence>
<comment type="subcellular location">
    <subcellularLocation>
        <location evidence="1">Membrane</location>
        <topology evidence="1">Multi-pass membrane protein</topology>
    </subcellularLocation>
</comment>
<evidence type="ECO:0000256" key="4">
    <source>
        <dbReference type="ARBA" id="ARBA00022989"/>
    </source>
</evidence>
<evidence type="ECO:0000256" key="2">
    <source>
        <dbReference type="ARBA" id="ARBA00005585"/>
    </source>
</evidence>
<accession>A0AAV6U5T3</accession>
<comment type="caution">
    <text evidence="11">The sequence shown here is derived from an EMBL/GenBank/DDBJ whole genome shotgun (WGS) entry which is preliminary data.</text>
</comment>
<keyword evidence="12" id="KW-1185">Reference proteome</keyword>
<evidence type="ECO:0000256" key="3">
    <source>
        <dbReference type="ARBA" id="ARBA00022692"/>
    </source>
</evidence>
<evidence type="ECO:0000256" key="7">
    <source>
        <dbReference type="ARBA" id="ARBA00023180"/>
    </source>
</evidence>
<name>A0AAV6U5T3_9ARAC</name>
<evidence type="ECO:0000313" key="12">
    <source>
        <dbReference type="Proteomes" id="UP000827092"/>
    </source>
</evidence>
<dbReference type="GO" id="GO:0005119">
    <property type="term" value="F:smoothened binding"/>
    <property type="evidence" value="ECO:0007669"/>
    <property type="project" value="TreeGrafter"/>
</dbReference>
<keyword evidence="7" id="KW-0325">Glycoprotein</keyword>
<feature type="domain" description="SSD" evidence="10">
    <location>
        <begin position="458"/>
        <end position="594"/>
    </location>
</feature>
<evidence type="ECO:0000256" key="5">
    <source>
        <dbReference type="ARBA" id="ARBA00023136"/>
    </source>
</evidence>
<dbReference type="EMBL" id="JAFNEN010000637">
    <property type="protein sequence ID" value="KAG8179320.1"/>
    <property type="molecule type" value="Genomic_DNA"/>
</dbReference>
<feature type="region of interest" description="Disordered" evidence="8">
    <location>
        <begin position="1303"/>
        <end position="1337"/>
    </location>
</feature>
<evidence type="ECO:0000256" key="6">
    <source>
        <dbReference type="ARBA" id="ARBA00023170"/>
    </source>
</evidence>
<dbReference type="GO" id="GO:0045879">
    <property type="term" value="P:negative regulation of smoothened signaling pathway"/>
    <property type="evidence" value="ECO:0007669"/>
    <property type="project" value="TreeGrafter"/>
</dbReference>
<evidence type="ECO:0000256" key="9">
    <source>
        <dbReference type="SAM" id="Phobius"/>
    </source>
</evidence>
<proteinExistence type="inferred from homology"/>
<feature type="transmembrane region" description="Helical" evidence="9">
    <location>
        <begin position="1004"/>
        <end position="1025"/>
    </location>
</feature>
<dbReference type="PANTHER" id="PTHR46022:SF1">
    <property type="entry name" value="PROTEIN PATCHED"/>
    <property type="match status" value="1"/>
</dbReference>
<feature type="transmembrane region" description="Helical" evidence="9">
    <location>
        <begin position="1099"/>
        <end position="1119"/>
    </location>
</feature>
<dbReference type="PANTHER" id="PTHR46022">
    <property type="entry name" value="PROTEIN PATCHED"/>
    <property type="match status" value="1"/>
</dbReference>
<feature type="transmembrane region" description="Helical" evidence="9">
    <location>
        <begin position="729"/>
        <end position="748"/>
    </location>
</feature>
<feature type="transmembrane region" description="Helical" evidence="9">
    <location>
        <begin position="535"/>
        <end position="560"/>
    </location>
</feature>
<feature type="compositionally biased region" description="Low complexity" evidence="8">
    <location>
        <begin position="1326"/>
        <end position="1337"/>
    </location>
</feature>
<keyword evidence="4 9" id="KW-1133">Transmembrane helix</keyword>
<feature type="transmembrane region" description="Helical" evidence="9">
    <location>
        <begin position="1032"/>
        <end position="1051"/>
    </location>
</feature>
<dbReference type="Pfam" id="PF12349">
    <property type="entry name" value="Sterol-sensing"/>
    <property type="match status" value="1"/>
</dbReference>
<reference evidence="11 12" key="1">
    <citation type="journal article" date="2022" name="Nat. Ecol. Evol.">
        <title>A masculinizing supergene underlies an exaggerated male reproductive morph in a spider.</title>
        <authorList>
            <person name="Hendrickx F."/>
            <person name="De Corte Z."/>
            <person name="Sonet G."/>
            <person name="Van Belleghem S.M."/>
            <person name="Kostlbacher S."/>
            <person name="Vangestel C."/>
        </authorList>
    </citation>
    <scope>NUCLEOTIDE SEQUENCE [LARGE SCALE GENOMIC DNA]</scope>
    <source>
        <strain evidence="11">W744_W776</strain>
    </source>
</reference>